<evidence type="ECO:0000313" key="1">
    <source>
        <dbReference type="EMBL" id="CAF5083236.1"/>
    </source>
</evidence>
<proteinExistence type="predicted"/>
<dbReference type="Proteomes" id="UP000681967">
    <property type="component" value="Unassembled WGS sequence"/>
</dbReference>
<feature type="non-terminal residue" evidence="1">
    <location>
        <position position="56"/>
    </location>
</feature>
<dbReference type="AlphaFoldDB" id="A0A8S3ESV0"/>
<dbReference type="EMBL" id="CAJOBH010234145">
    <property type="protein sequence ID" value="CAF5083236.1"/>
    <property type="molecule type" value="Genomic_DNA"/>
</dbReference>
<reference evidence="1" key="1">
    <citation type="submission" date="2021-02" db="EMBL/GenBank/DDBJ databases">
        <authorList>
            <person name="Nowell W R."/>
        </authorList>
    </citation>
    <scope>NUCLEOTIDE SEQUENCE</scope>
</reference>
<sequence>MNTNDNDSPLDADIDDILGQYPVPAPITQMRTWKQSNNGIFGVVAGDTLGNLYLVQ</sequence>
<comment type="caution">
    <text evidence="1">The sequence shown here is derived from an EMBL/GenBank/DDBJ whole genome shotgun (WGS) entry which is preliminary data.</text>
</comment>
<name>A0A8S3ESV0_9BILA</name>
<accession>A0A8S3ESV0</accession>
<protein>
    <submittedName>
        <fullName evidence="1">Uncharacterized protein</fullName>
    </submittedName>
</protein>
<organism evidence="1 2">
    <name type="scientific">Rotaria magnacalcarata</name>
    <dbReference type="NCBI Taxonomy" id="392030"/>
    <lineage>
        <taxon>Eukaryota</taxon>
        <taxon>Metazoa</taxon>
        <taxon>Spiralia</taxon>
        <taxon>Gnathifera</taxon>
        <taxon>Rotifera</taxon>
        <taxon>Eurotatoria</taxon>
        <taxon>Bdelloidea</taxon>
        <taxon>Philodinida</taxon>
        <taxon>Philodinidae</taxon>
        <taxon>Rotaria</taxon>
    </lineage>
</organism>
<gene>
    <name evidence="1" type="ORF">BYL167_LOCUS62193</name>
</gene>
<evidence type="ECO:0000313" key="2">
    <source>
        <dbReference type="Proteomes" id="UP000681967"/>
    </source>
</evidence>